<sequence>MANLVAERRPCNEKEDASNIWAQPRLVESYPVSQSCIQRITRFMSFFAAKPIFQNKNLLHKAVYPALACLAISTPASAYQYCQAQDPAGDTAWDINDNGSTDTPFTFETGDVWTNVLNLDDVSIRGKHQYAGDLAASMISPDNTEVILFRLGDGRYGEGASNCSRADFDISFSDNDPGTDLSVRDQGNYCVGTNNRSTEGNYPRPYLPNFPDVGDSPALQGTAKTYNSEGLSSNLLSNFIGDDPAGGAWNLRMVDAYNQDFGTLEEVCVNMDFASVTYDMWVSSDETCTDKLDNATFFVGDEIHVCYVASNEATQNFTLLSEVNNHGQDLTELSGAYTKKLGGTQTVKSAVRTFTAGDASTPLGTTTLSGTITVEGTDTHFSSGQQLTTSEQVQITVRDPESDLSLFLWADTLVPLSGTQVTYTVEVTNSGDDDATGVVISLPLDTNHTYASDSSGGAPGEYVDYNPVTGLWNVGNIAVNATEILELVVTATGSGISTITTTAEVWASDNDDPDSTPANGPQILLPEDDDDTVIITPAIALTATPLPTGPAFLCNTNFYQVLSGALNVLDPVTTSYSPIGSSQPNYNAAGYNIIDNYIYGVGVGGTATNQLVRINSDGTQQLLKDLGHISYRGDMNRRNELVYREGSNLWAVNVTTGVSRLVMASSPALGGDFVHRDTGLEGSLVGVEGSIIRVLDLDSLTYDDKSYIGDMVGQSGAFGAIWGGSGERIFMFNNASGNIYYSDDWETSSTPTTILAGNAGPNGGNDGMACALALVPTFPPVAYNDVMSAFQDQDSIGNVLDDNGLGADFDPEGTPLTVNTSPVIGPGSGSVVLNADGSFVYTPNPGFSGVDSFTYEVADQENQTATAVVTLTVLPPPTADLSLSKTANTTTPGTGSDVTFTITVTNEEASGGDTAIEVIVRDVLPEGLTYVSDSSGGTVGSPVNYDPVSGEWDVGSVAANSSVSLDIVAIVSGVATITNSAEIYYSPAIDNDSTPNNQVASEDDQDSISITPVIAPVAYDDTVEGIRNRVRNGDVLIDNGNGTDYDPNGYPLIVNTTLVSSPSNGSVVLNSDGTFSYTPDTNFTGTDSFEYEISNVAGGTDRATVTLSIISAPLYYLYMTKEFTANDDADNSGTVSVGDTLTYRITANNGGVLNILGVTVQDNMLTPSSTYCGTLIFSNPCVLEGTYKVTAADESAGLIYNEATATSITASAIINKTVVVPPGADPAMSVSKSQPTNSDEDGSGTISLGDTLTYMITATNTGKTTLNNLTITDSLTTPNSKVCASVIADRTCTLIGTYTVTEADVAAGSITNTGQGVSDELPTPTADTVVTQIDRGVTRFQPDQNSVVAACTRVEYKHNLSIAADDVGLSAIASVSSSLGWDFDVYLDLDGDGAEDSERLTTLTTLPAAGDYFVYVIAQIDCGALEGSIDVADVTLVIDPGGTNETSLTVQDTTRILASGLGALSGTKQMSLDADCNGESDAGTFSETVSASPGECVIYRITMLNPGLGDISDPIVKDSIPHYTTYLDSSAAYVTNAALTPGVPSLPAGGSRGLINFPYSGTLQSGETASVQFAVKLAD</sequence>
<evidence type="ECO:0000313" key="6">
    <source>
        <dbReference type="Proteomes" id="UP000282211"/>
    </source>
</evidence>
<evidence type="ECO:0000256" key="1">
    <source>
        <dbReference type="SAM" id="MobiDB-lite"/>
    </source>
</evidence>
<gene>
    <name evidence="5" type="ORF">DES40_0462</name>
</gene>
<feature type="domain" description="DUF11" evidence="2">
    <location>
        <begin position="880"/>
        <end position="999"/>
    </location>
</feature>
<dbReference type="InterPro" id="IPR055354">
    <property type="entry name" value="DUF7507"/>
</dbReference>
<evidence type="ECO:0000313" key="5">
    <source>
        <dbReference type="EMBL" id="RKQ71151.1"/>
    </source>
</evidence>
<comment type="caution">
    <text evidence="5">The sequence shown here is derived from an EMBL/GenBank/DDBJ whole genome shotgun (WGS) entry which is preliminary data.</text>
</comment>
<name>A0A420WJE6_9PROT</name>
<accession>A0A420WJE6</accession>
<feature type="domain" description="DUF6923" evidence="3">
    <location>
        <begin position="573"/>
        <end position="771"/>
    </location>
</feature>
<evidence type="ECO:0000259" key="4">
    <source>
        <dbReference type="Pfam" id="PF24346"/>
    </source>
</evidence>
<dbReference type="Pfam" id="PF21959">
    <property type="entry name" value="DUF6923"/>
    <property type="match status" value="1"/>
</dbReference>
<evidence type="ECO:0000259" key="3">
    <source>
        <dbReference type="Pfam" id="PF21959"/>
    </source>
</evidence>
<dbReference type="Pfam" id="PF17963">
    <property type="entry name" value="Big_9"/>
    <property type="match status" value="2"/>
</dbReference>
<dbReference type="InterPro" id="IPR001434">
    <property type="entry name" value="OmcB-like_DUF11"/>
</dbReference>
<reference evidence="5 6" key="1">
    <citation type="submission" date="2018-10" db="EMBL/GenBank/DDBJ databases">
        <title>Genomic Encyclopedia of Type Strains, Phase IV (KMG-IV): sequencing the most valuable type-strain genomes for metagenomic binning, comparative biology and taxonomic classification.</title>
        <authorList>
            <person name="Goeker M."/>
        </authorList>
    </citation>
    <scope>NUCLEOTIDE SEQUENCE [LARGE SCALE GENOMIC DNA]</scope>
    <source>
        <strain evidence="5 6">DSM 22008</strain>
    </source>
</reference>
<organism evidence="5 6">
    <name type="scientific">Litorimonas taeanensis</name>
    <dbReference type="NCBI Taxonomy" id="568099"/>
    <lineage>
        <taxon>Bacteria</taxon>
        <taxon>Pseudomonadati</taxon>
        <taxon>Pseudomonadota</taxon>
        <taxon>Alphaproteobacteria</taxon>
        <taxon>Maricaulales</taxon>
        <taxon>Robiginitomaculaceae</taxon>
    </lineage>
</organism>
<dbReference type="EMBL" id="RBII01000001">
    <property type="protein sequence ID" value="RKQ71151.1"/>
    <property type="molecule type" value="Genomic_DNA"/>
</dbReference>
<keyword evidence="6" id="KW-1185">Reference proteome</keyword>
<dbReference type="Gene3D" id="2.60.40.3440">
    <property type="match status" value="2"/>
</dbReference>
<dbReference type="Pfam" id="PF01345">
    <property type="entry name" value="DUF11"/>
    <property type="match status" value="2"/>
</dbReference>
<dbReference type="Proteomes" id="UP000282211">
    <property type="component" value="Unassembled WGS sequence"/>
</dbReference>
<proteinExistence type="predicted"/>
<dbReference type="InterPro" id="IPR008979">
    <property type="entry name" value="Galactose-bd-like_sf"/>
</dbReference>
<evidence type="ECO:0000259" key="2">
    <source>
        <dbReference type="Pfam" id="PF01345"/>
    </source>
</evidence>
<dbReference type="PANTHER" id="PTHR34819">
    <property type="entry name" value="LARGE CYSTEINE-RICH PERIPLASMIC PROTEIN OMCB"/>
    <property type="match status" value="1"/>
</dbReference>
<feature type="domain" description="DUF7507" evidence="4">
    <location>
        <begin position="1226"/>
        <end position="1317"/>
    </location>
</feature>
<dbReference type="NCBIfam" id="NF012211">
    <property type="entry name" value="tand_rpt_95"/>
    <property type="match status" value="2"/>
</dbReference>
<feature type="domain" description="DUF7507" evidence="4">
    <location>
        <begin position="1129"/>
        <end position="1209"/>
    </location>
</feature>
<dbReference type="Pfam" id="PF24346">
    <property type="entry name" value="DUF7507"/>
    <property type="match status" value="2"/>
</dbReference>
<dbReference type="SUPFAM" id="SSF49785">
    <property type="entry name" value="Galactose-binding domain-like"/>
    <property type="match status" value="1"/>
</dbReference>
<dbReference type="InterPro" id="IPR047589">
    <property type="entry name" value="DUF11_rpt"/>
</dbReference>
<feature type="region of interest" description="Disordered" evidence="1">
    <location>
        <begin position="1225"/>
        <end position="1245"/>
    </location>
</feature>
<dbReference type="PANTHER" id="PTHR34819:SF4">
    <property type="entry name" value="LARGE CYSTEINE-RICH PERIPLASMIC PROTEIN OMCB"/>
    <property type="match status" value="1"/>
</dbReference>
<dbReference type="InterPro" id="IPR051172">
    <property type="entry name" value="Chlamydia_OmcB"/>
</dbReference>
<feature type="domain" description="DUF11" evidence="2">
    <location>
        <begin position="403"/>
        <end position="516"/>
    </location>
</feature>
<dbReference type="InterPro" id="IPR054215">
    <property type="entry name" value="DUF6923"/>
</dbReference>
<dbReference type="Gene3D" id="2.60.40.1170">
    <property type="entry name" value="Mu homology domain, subdomain B"/>
    <property type="match status" value="1"/>
</dbReference>
<dbReference type="NCBIfam" id="TIGR01451">
    <property type="entry name" value="B_ant_repeat"/>
    <property type="match status" value="4"/>
</dbReference>
<dbReference type="Gene3D" id="2.60.120.260">
    <property type="entry name" value="Galactose-binding domain-like"/>
    <property type="match status" value="1"/>
</dbReference>
<dbReference type="InParanoid" id="A0A420WJE6"/>
<protein>
    <submittedName>
        <fullName evidence="5">Putative repeat protein (TIGR01451 family)</fullName>
    </submittedName>
</protein>